<comment type="similarity">
    <text evidence="1">Belongs to the cycloisomerase 2 family.</text>
</comment>
<feature type="chain" id="PRO_5021958197" description="6-phosphogluconolactonase" evidence="2">
    <location>
        <begin position="20"/>
        <end position="395"/>
    </location>
</feature>
<keyword evidence="4" id="KW-1185">Reference proteome</keyword>
<dbReference type="InterPro" id="IPR050282">
    <property type="entry name" value="Cycloisomerase_2"/>
</dbReference>
<name>A0A517KYA6_9PEZI</name>
<keyword evidence="2" id="KW-0732">Signal</keyword>
<dbReference type="Pfam" id="PF10282">
    <property type="entry name" value="Lactonase"/>
    <property type="match status" value="1"/>
</dbReference>
<sequence>MRAISLAAVAATACHAVTAVNLYVAAYGGNLTSVKFDGKALSVISVDQNCGSSPSWLVQDKKNKVLYCIDEGNATPNGSIAAYTTSETGKLTLASNMNLTAPAPVSGVIFGDKSFRGMALAHYTGQFSTIALQNATSMKIVQQTNFTAITPLGPDPASRQYIPHLHQALLDPSGKYILMSDLGADLVRVLCWAPTTNNDTLTEHPPLKAAKGSGPRHAVFWQPQGNYNTTENLYLFLVAELANTVTTYKVSYPSNGGMDFTEVGKTSTFGNATAVPTPGGGEIMVSPCNKFLVVSNRHDASFNNGTDAASDSLATWAIGANAGLTFKGLAPAGGLAPRHFSFNKAGTMIAVSLNESAKMVILARDAVTGAIGAVIASISIGKLPGFSPTCTVWDE</sequence>
<evidence type="ECO:0000313" key="4">
    <source>
        <dbReference type="Proteomes" id="UP000316270"/>
    </source>
</evidence>
<dbReference type="Proteomes" id="UP000316270">
    <property type="component" value="Chromosome 1"/>
</dbReference>
<dbReference type="PANTHER" id="PTHR30344">
    <property type="entry name" value="6-PHOSPHOGLUCONOLACTONASE-RELATED"/>
    <property type="match status" value="1"/>
</dbReference>
<dbReference type="InterPro" id="IPR015943">
    <property type="entry name" value="WD40/YVTN_repeat-like_dom_sf"/>
</dbReference>
<feature type="signal peptide" evidence="2">
    <location>
        <begin position="1"/>
        <end position="19"/>
    </location>
</feature>
<reference evidence="3 4" key="1">
    <citation type="submission" date="2019-07" db="EMBL/GenBank/DDBJ databases">
        <title>Finished genome of Venturia effusa.</title>
        <authorList>
            <person name="Young C.A."/>
            <person name="Cox M.P."/>
            <person name="Ganley A.R.D."/>
            <person name="David W.J."/>
        </authorList>
    </citation>
    <scope>NUCLEOTIDE SEQUENCE [LARGE SCALE GENOMIC DNA]</scope>
    <source>
        <strain evidence="4">albino</strain>
    </source>
</reference>
<evidence type="ECO:0000256" key="2">
    <source>
        <dbReference type="SAM" id="SignalP"/>
    </source>
</evidence>
<gene>
    <name evidence="3" type="ORF">FKW77_010719</name>
</gene>
<dbReference type="Gene3D" id="2.130.10.10">
    <property type="entry name" value="YVTN repeat-like/Quinoprotein amine dehydrogenase"/>
    <property type="match status" value="1"/>
</dbReference>
<dbReference type="AlphaFoldDB" id="A0A517KYA6"/>
<protein>
    <recommendedName>
        <fullName evidence="5">6-phosphogluconolactonase</fullName>
    </recommendedName>
</protein>
<organism evidence="3 4">
    <name type="scientific">Venturia effusa</name>
    <dbReference type="NCBI Taxonomy" id="50376"/>
    <lineage>
        <taxon>Eukaryota</taxon>
        <taxon>Fungi</taxon>
        <taxon>Dikarya</taxon>
        <taxon>Ascomycota</taxon>
        <taxon>Pezizomycotina</taxon>
        <taxon>Dothideomycetes</taxon>
        <taxon>Pleosporomycetidae</taxon>
        <taxon>Venturiales</taxon>
        <taxon>Venturiaceae</taxon>
        <taxon>Venturia</taxon>
    </lineage>
</organism>
<evidence type="ECO:0008006" key="5">
    <source>
        <dbReference type="Google" id="ProtNLM"/>
    </source>
</evidence>
<dbReference type="InterPro" id="IPR019405">
    <property type="entry name" value="Lactonase_7-beta_prop"/>
</dbReference>
<dbReference type="InterPro" id="IPR011045">
    <property type="entry name" value="N2O_reductase_N"/>
</dbReference>
<dbReference type="GO" id="GO:0017057">
    <property type="term" value="F:6-phosphogluconolactonase activity"/>
    <property type="evidence" value="ECO:0007669"/>
    <property type="project" value="TreeGrafter"/>
</dbReference>
<evidence type="ECO:0000313" key="3">
    <source>
        <dbReference type="EMBL" id="QDS68353.1"/>
    </source>
</evidence>
<dbReference type="OrthoDB" id="9972196at2759"/>
<dbReference type="EMBL" id="CP042185">
    <property type="protein sequence ID" value="QDS68353.1"/>
    <property type="molecule type" value="Genomic_DNA"/>
</dbReference>
<dbReference type="SUPFAM" id="SSF50974">
    <property type="entry name" value="Nitrous oxide reductase, N-terminal domain"/>
    <property type="match status" value="1"/>
</dbReference>
<dbReference type="STRING" id="50376.A0A517KYA6"/>
<dbReference type="PANTHER" id="PTHR30344:SF1">
    <property type="entry name" value="6-PHOSPHOGLUCONOLACTONASE"/>
    <property type="match status" value="1"/>
</dbReference>
<accession>A0A517KYA6</accession>
<proteinExistence type="inferred from homology"/>
<evidence type="ECO:0000256" key="1">
    <source>
        <dbReference type="ARBA" id="ARBA00005564"/>
    </source>
</evidence>